<evidence type="ECO:0000256" key="1">
    <source>
        <dbReference type="PROSITE-ProRule" id="PRU00221"/>
    </source>
</evidence>
<dbReference type="InterPro" id="IPR015943">
    <property type="entry name" value="WD40/YVTN_repeat-like_dom_sf"/>
</dbReference>
<dbReference type="AlphaFoldDB" id="A0A067SG51"/>
<reference evidence="3" key="1">
    <citation type="journal article" date="2014" name="Proc. Natl. Acad. Sci. U.S.A.">
        <title>Extensive sampling of basidiomycete genomes demonstrates inadequacy of the white-rot/brown-rot paradigm for wood decay fungi.</title>
        <authorList>
            <person name="Riley R."/>
            <person name="Salamov A.A."/>
            <person name="Brown D.W."/>
            <person name="Nagy L.G."/>
            <person name="Floudas D."/>
            <person name="Held B.W."/>
            <person name="Levasseur A."/>
            <person name="Lombard V."/>
            <person name="Morin E."/>
            <person name="Otillar R."/>
            <person name="Lindquist E.A."/>
            <person name="Sun H."/>
            <person name="LaButti K.M."/>
            <person name="Schmutz J."/>
            <person name="Jabbour D."/>
            <person name="Luo H."/>
            <person name="Baker S.E."/>
            <person name="Pisabarro A.G."/>
            <person name="Walton J.D."/>
            <person name="Blanchette R.A."/>
            <person name="Henrissat B."/>
            <person name="Martin F."/>
            <person name="Cullen D."/>
            <person name="Hibbett D.S."/>
            <person name="Grigoriev I.V."/>
        </authorList>
    </citation>
    <scope>NUCLEOTIDE SEQUENCE [LARGE SCALE GENOMIC DNA]</scope>
    <source>
        <strain evidence="3">CBS 339.88</strain>
    </source>
</reference>
<dbReference type="EMBL" id="KL142405">
    <property type="protein sequence ID" value="KDR68947.1"/>
    <property type="molecule type" value="Genomic_DNA"/>
</dbReference>
<keyword evidence="3" id="KW-1185">Reference proteome</keyword>
<evidence type="ECO:0000313" key="2">
    <source>
        <dbReference type="EMBL" id="KDR68947.1"/>
    </source>
</evidence>
<dbReference type="InterPro" id="IPR036322">
    <property type="entry name" value="WD40_repeat_dom_sf"/>
</dbReference>
<gene>
    <name evidence="2" type="ORF">GALMADRAFT_145964</name>
</gene>
<dbReference type="Pfam" id="PF00400">
    <property type="entry name" value="WD40"/>
    <property type="match status" value="1"/>
</dbReference>
<keyword evidence="1" id="KW-0853">WD repeat</keyword>
<organism evidence="2 3">
    <name type="scientific">Galerina marginata (strain CBS 339.88)</name>
    <dbReference type="NCBI Taxonomy" id="685588"/>
    <lineage>
        <taxon>Eukaryota</taxon>
        <taxon>Fungi</taxon>
        <taxon>Dikarya</taxon>
        <taxon>Basidiomycota</taxon>
        <taxon>Agaricomycotina</taxon>
        <taxon>Agaricomycetes</taxon>
        <taxon>Agaricomycetidae</taxon>
        <taxon>Agaricales</taxon>
        <taxon>Agaricineae</taxon>
        <taxon>Strophariaceae</taxon>
        <taxon>Galerina</taxon>
    </lineage>
</organism>
<dbReference type="HOGENOM" id="CLU_059417_0_0_1"/>
<evidence type="ECO:0000313" key="3">
    <source>
        <dbReference type="Proteomes" id="UP000027222"/>
    </source>
</evidence>
<dbReference type="Proteomes" id="UP000027222">
    <property type="component" value="Unassembled WGS sequence"/>
</dbReference>
<feature type="repeat" description="WD" evidence="1">
    <location>
        <begin position="22"/>
        <end position="56"/>
    </location>
</feature>
<dbReference type="SUPFAM" id="SSF50978">
    <property type="entry name" value="WD40 repeat-like"/>
    <property type="match status" value="1"/>
</dbReference>
<proteinExistence type="predicted"/>
<dbReference type="PROSITE" id="PS50082">
    <property type="entry name" value="WD_REPEATS_2"/>
    <property type="match status" value="1"/>
</dbReference>
<dbReference type="Gene3D" id="2.130.10.10">
    <property type="entry name" value="YVTN repeat-like/Quinoprotein amine dehydrogenase"/>
    <property type="match status" value="2"/>
</dbReference>
<sequence>MRPANFWFSLNDKVQHQLEEVIYAVAISPNGTWLLTGGSSRILRIWSLSSGRLNQSIHIGSDITAVSWVAMNWRCHTFWVGSSDGSGCLYFAPTPSHANIWFHRIGWRFFMLKNDVPYSPFSLAGRSSVPGPVESLAACGNIVAVVGNKDIEIWKAEIHVRGFGAGSITFSLSSLRHDPKTDSLESSPLLDSSHQFELSMFTGKRVHTVHFPSNQEILVSLVDSNPAGLNSIIASYHLKPWKLVKAVSFNRRVGSAALSEDGRTFAFTNLLNGVEIFALPRLNHCGTIAQAIHQEANVTLGIAFLSNEHIVVGGFGGICIYQVSSMSQAYSLQNSTGNDPCRCISVVPTRNILAAGSSKGVLAIWTWKDVRITRFFYSSPSPLTFDLVDYS</sequence>
<accession>A0A067SG51</accession>
<dbReference type="SMART" id="SM00320">
    <property type="entry name" value="WD40"/>
    <property type="match status" value="3"/>
</dbReference>
<dbReference type="OrthoDB" id="3238562at2759"/>
<dbReference type="InterPro" id="IPR001680">
    <property type="entry name" value="WD40_rpt"/>
</dbReference>
<protein>
    <submittedName>
        <fullName evidence="2">Uncharacterized protein</fullName>
    </submittedName>
</protein>
<name>A0A067SG51_GALM3</name>